<feature type="compositionally biased region" description="Basic residues" evidence="1">
    <location>
        <begin position="1427"/>
        <end position="1436"/>
    </location>
</feature>
<feature type="compositionally biased region" description="Polar residues" evidence="1">
    <location>
        <begin position="1167"/>
        <end position="1176"/>
    </location>
</feature>
<feature type="compositionally biased region" description="Basic and acidic residues" evidence="1">
    <location>
        <begin position="1400"/>
        <end position="1412"/>
    </location>
</feature>
<sequence>MLPTPPRPSHCQLSDTENLPLTPRKCIEWATSKEIFILSETARTLNMSGSTREPRKSILKPSRPLQPFAQEKKRDFTPLPDNALSNPHFLKYPVATIVSKESTLRELTEAYSILTARIRASVSEGFWLLTAHDQQYPLFQPLRLHADALANAIVRDLGRVFADPFLYSTPLSGSEAGPSRIEKSSLPTPRETPSPKSPKKGGMTEEQVKYARDLSTVASATVRFLILAFQAPSIYNVFTTKQLNSILTGALAIPLADSLRSSSARKICGFAITLLQSQKLPEDILAAARDRIMFALRRAMDGELGREGKKGAAGEALRAVHDLSLYKPAIFVPGFELYLASILDNLIAPSCVLRVQAAHALGGFVLGIMQPGLDFDDLLRTISPRVVEFFLRKEAGPNSQSIIVRTLRASLRASEPTHHAQGPFWAISVLASLVVLFGPALLKDSQLLEVFRATIDISLRTKKKVVRMMSSTLWGPLIWVWQKWRGSVDILGKDEDTEQEVAEREKVKTCFSHMLRLTTHLPIGLSFISALLGDSHASCQRQDLLMALFELGVIARRGSDMTSRAIVLLDRLINAREDSEFFENWSSVFLGKLIPISLLSVSPGLLTTDMNSPGLISAVDTIVSQQPNIEDVRPLSDEERRLPIVWTRAKDIWIGCLEQLQLQEDEPAPEIIVEIWTGLVRMGLSSKLEPATIGVFADQCAIVLTSILTNESIDLRERADDSKALESESSINGVQKVGGAKRGTCTAANLRSKLALVRVLWAATISVLPAQSWKWAVKPMLRFLVQKYPYLVSSSDEDEDEDEALSEWAQLCAQVTALSPTDITVGLWTRNWGWDERERARAWRGYARGWAEDWQGSWKGAATILGLPFRQDSPWDMSDPDLSSWSSLLSYAIDAGAKVYVSAPEVLECVVQCIERQHLISLSSTLRVADHLLSAFEKDIRDCRSLPAGLVDLVHEILVTAYPPQPRNKIVAVWLLRSLQMTISNCPPVLVIELLEVLQDGLSIWIADECALFSEEDYSSEIIPLFQTVLVALESLPPSSETLQSLSTIFASALQSDSRTGTIASEQVEALTSFTDFWNNSCKDLEAPKDGWADGIIHALELAFPKDLAEADEEEQVIDADACQKITQDSDDDELDILPRTNTPRRRLLNEIPLPPSPSSIRLQLSTGTSSTITPRKTTKAAVMRPRRLDAPRLPSLFMGSSPSPTVQRTIRRRTAAGRGPRTASGSSTSSLSSEHSNPEKENMLPLSDANGHEEFFLGMKRILVDADSSPLRSKRQRTRSVGSDDSEDARAVEEALKYPPSSSPFRAPFSESDVNSSGLLQTPSKRGRATTSLAVRLPGSPGSPSKRRRMYSNDDSREVKQRLSTADEDDEWLPSSDVESEDETSGSSSPIGPFTPQTRRTEFALDIRSEPTYDDSGAASSSPTRNIRRLARPKHYPPALTLHENAAPEMH</sequence>
<gene>
    <name evidence="2" type="ORF">EW145_g3491</name>
</gene>
<proteinExistence type="predicted"/>
<feature type="compositionally biased region" description="Polar residues" evidence="1">
    <location>
        <begin position="1314"/>
        <end position="1334"/>
    </location>
</feature>
<dbReference type="OrthoDB" id="2591260at2759"/>
<dbReference type="InterPro" id="IPR016024">
    <property type="entry name" value="ARM-type_fold"/>
</dbReference>
<evidence type="ECO:0000313" key="2">
    <source>
        <dbReference type="EMBL" id="THH07269.1"/>
    </source>
</evidence>
<accession>A0A4S4L765</accession>
<feature type="compositionally biased region" description="Acidic residues" evidence="1">
    <location>
        <begin position="1367"/>
        <end position="1385"/>
    </location>
</feature>
<evidence type="ECO:0008006" key="4">
    <source>
        <dbReference type="Google" id="ProtNLM"/>
    </source>
</evidence>
<reference evidence="2 3" key="1">
    <citation type="submission" date="2019-02" db="EMBL/GenBank/DDBJ databases">
        <title>Genome sequencing of the rare red list fungi Phellinidium pouzarii.</title>
        <authorList>
            <person name="Buettner E."/>
            <person name="Kellner H."/>
        </authorList>
    </citation>
    <scope>NUCLEOTIDE SEQUENCE [LARGE SCALE GENOMIC DNA]</scope>
    <source>
        <strain evidence="2 3">DSM 108285</strain>
    </source>
</reference>
<feature type="compositionally biased region" description="Polar residues" evidence="1">
    <location>
        <begin position="1386"/>
        <end position="1399"/>
    </location>
</feature>
<dbReference type="SUPFAM" id="SSF48371">
    <property type="entry name" value="ARM repeat"/>
    <property type="match status" value="1"/>
</dbReference>
<comment type="caution">
    <text evidence="2">The sequence shown here is derived from an EMBL/GenBank/DDBJ whole genome shotgun (WGS) entry which is preliminary data.</text>
</comment>
<evidence type="ECO:0000256" key="1">
    <source>
        <dbReference type="SAM" id="MobiDB-lite"/>
    </source>
</evidence>
<evidence type="ECO:0000313" key="3">
    <source>
        <dbReference type="Proteomes" id="UP000308199"/>
    </source>
</evidence>
<feature type="region of interest" description="Disordered" evidence="1">
    <location>
        <begin position="1269"/>
        <end position="1452"/>
    </location>
</feature>
<dbReference type="Proteomes" id="UP000308199">
    <property type="component" value="Unassembled WGS sequence"/>
</dbReference>
<feature type="region of interest" description="Disordered" evidence="1">
    <location>
        <begin position="172"/>
        <end position="206"/>
    </location>
</feature>
<feature type="compositionally biased region" description="Low complexity" evidence="1">
    <location>
        <begin position="1300"/>
        <end position="1313"/>
    </location>
</feature>
<name>A0A4S4L765_9AGAM</name>
<feature type="compositionally biased region" description="Low complexity" evidence="1">
    <location>
        <begin position="1217"/>
        <end position="1234"/>
    </location>
</feature>
<keyword evidence="3" id="KW-1185">Reference proteome</keyword>
<feature type="compositionally biased region" description="Basic and acidic residues" evidence="1">
    <location>
        <begin position="1352"/>
        <end position="1362"/>
    </location>
</feature>
<feature type="compositionally biased region" description="Polar residues" evidence="1">
    <location>
        <begin position="1199"/>
        <end position="1209"/>
    </location>
</feature>
<organism evidence="2 3">
    <name type="scientific">Phellinidium pouzarii</name>
    <dbReference type="NCBI Taxonomy" id="167371"/>
    <lineage>
        <taxon>Eukaryota</taxon>
        <taxon>Fungi</taxon>
        <taxon>Dikarya</taxon>
        <taxon>Basidiomycota</taxon>
        <taxon>Agaricomycotina</taxon>
        <taxon>Agaricomycetes</taxon>
        <taxon>Hymenochaetales</taxon>
        <taxon>Hymenochaetaceae</taxon>
        <taxon>Phellinidium</taxon>
    </lineage>
</organism>
<feature type="region of interest" description="Disordered" evidence="1">
    <location>
        <begin position="1150"/>
        <end position="1247"/>
    </location>
</feature>
<dbReference type="EMBL" id="SGPK01000151">
    <property type="protein sequence ID" value="THH07269.1"/>
    <property type="molecule type" value="Genomic_DNA"/>
</dbReference>
<protein>
    <recommendedName>
        <fullName evidence="4">Telomere-associated protein Rif1 N-terminal domain-containing protein</fullName>
    </recommendedName>
</protein>